<evidence type="ECO:0000256" key="1">
    <source>
        <dbReference type="ARBA" id="ARBA00001962"/>
    </source>
</evidence>
<dbReference type="EC" id="1.14.15.7" evidence="6"/>
<evidence type="ECO:0000313" key="18">
    <source>
        <dbReference type="RefSeq" id="XP_027086917.1"/>
    </source>
</evidence>
<dbReference type="Gene3D" id="3.90.380.10">
    <property type="entry name" value="Naphthalene 1,2-dioxygenase Alpha Subunit, Chain A, domain 1"/>
    <property type="match status" value="2"/>
</dbReference>
<dbReference type="GO" id="GO:0019285">
    <property type="term" value="P:glycine betaine biosynthetic process from choline"/>
    <property type="evidence" value="ECO:0007669"/>
    <property type="project" value="UniProtKB-UniPathway"/>
</dbReference>
<sequence length="434" mass="49565">MAIMIQRSITSSFLVEIKNPSNKFPLHYLYKIGPRSFCCSFNLSKPKKHPIYKCSFTVSSSLDKEAQTLIQQFNPQIPIEEALTPPSSWYTDPSFHSLELQQVFYRGWQAVGYTQQIKDPHQYFTGRLGNVEYVVCRDGNGKLHAFHNVCRHHASLLASGSGQKSCFVCPYHGWTYGLDGTLLKANRISGIKNFRVHEMGLVPLRVAIWGPFVLLNFETENLLQQESQSNIVGDEWLGSSSELLSTRINDSSLKFLCRHEYTINCNWKVFCDNYLDGGYHVPYAHKGLASGLKLESYSSIVYEKVSIQKCDGDATESAPDFDRLGSKALYAFIYPNFMVNRYGPWMDTNLVVPLGPRKCQVIFDYFLDTSLKDDHDFVERSLKESERVQVEDIILCESVQRGIESPAYCCGRYAPTVEKPMHHFHCLLYENLCN</sequence>
<dbReference type="UniPathway" id="UPA00529">
    <property type="reaction ID" value="UER00430"/>
</dbReference>
<dbReference type="CDD" id="cd08883">
    <property type="entry name" value="RHO_alpha_C_CMO-like"/>
    <property type="match status" value="1"/>
</dbReference>
<keyword evidence="12" id="KW-0408">Iron</keyword>
<keyword evidence="8" id="KW-0001">2Fe-2S</keyword>
<evidence type="ECO:0000256" key="13">
    <source>
        <dbReference type="ARBA" id="ARBA00023014"/>
    </source>
</evidence>
<dbReference type="InterPro" id="IPR001663">
    <property type="entry name" value="Rng_hydr_dOase-A"/>
</dbReference>
<dbReference type="OrthoDB" id="426882at2759"/>
<comment type="function">
    <text evidence="2">Catalyzes the first step of the osmoprotectant glycine betaine synthesis.</text>
</comment>
<dbReference type="AlphaFoldDB" id="A0A6P6UAD9"/>
<dbReference type="InterPro" id="IPR017941">
    <property type="entry name" value="Rieske_2Fe-2S"/>
</dbReference>
<proteinExistence type="inferred from homology"/>
<dbReference type="Proteomes" id="UP001652660">
    <property type="component" value="Chromosome 1e"/>
</dbReference>
<protein>
    <recommendedName>
        <fullName evidence="7">Choline monooxygenase, chloroplastic</fullName>
        <ecNumber evidence="6">1.14.15.7</ecNumber>
    </recommendedName>
</protein>
<comment type="subcellular location">
    <subcellularLocation>
        <location evidence="3">Plastid</location>
        <location evidence="3">Chloroplast stroma</location>
    </subcellularLocation>
</comment>
<evidence type="ECO:0000256" key="14">
    <source>
        <dbReference type="ARBA" id="ARBA00034078"/>
    </source>
</evidence>
<comment type="cofactor">
    <cofactor evidence="1">
        <name>Fe cation</name>
        <dbReference type="ChEBI" id="CHEBI:24875"/>
    </cofactor>
</comment>
<evidence type="ECO:0000256" key="4">
    <source>
        <dbReference type="ARBA" id="ARBA00004866"/>
    </source>
</evidence>
<dbReference type="InterPro" id="IPR015879">
    <property type="entry name" value="Ring_hydroxy_dOase_asu_C_dom"/>
</dbReference>
<comment type="pathway">
    <text evidence="4">Amine and polyamine biosynthesis; betaine biosynthesis via choline pathway; betaine aldehyde from choline (monooxygenase route): step 1/1.</text>
</comment>
<feature type="domain" description="Rieske" evidence="16">
    <location>
        <begin position="108"/>
        <end position="215"/>
    </location>
</feature>
<dbReference type="GO" id="GO:0005506">
    <property type="term" value="F:iron ion binding"/>
    <property type="evidence" value="ECO:0007669"/>
    <property type="project" value="InterPro"/>
</dbReference>
<keyword evidence="18" id="KW-0503">Monooxygenase</keyword>
<dbReference type="RefSeq" id="XP_027086917.1">
    <property type="nucleotide sequence ID" value="XM_027231116.2"/>
</dbReference>
<evidence type="ECO:0000256" key="7">
    <source>
        <dbReference type="ARBA" id="ARBA00014931"/>
    </source>
</evidence>
<dbReference type="Pfam" id="PF00848">
    <property type="entry name" value="Ring_hydroxyl_A"/>
    <property type="match status" value="1"/>
</dbReference>
<accession>A0A6P6UAD9</accession>
<evidence type="ECO:0000256" key="10">
    <source>
        <dbReference type="ARBA" id="ARBA00022946"/>
    </source>
</evidence>
<comment type="catalytic activity">
    <reaction evidence="15">
        <text>choline + 2 reduced [2Fe-2S]-[ferredoxin] + O2 + 2 H(+) = betaine aldehyde hydrate + 2 oxidized [2Fe-2S]-[ferredoxin] + H2O</text>
        <dbReference type="Rhea" id="RHEA:17769"/>
        <dbReference type="Rhea" id="RHEA-COMP:10000"/>
        <dbReference type="Rhea" id="RHEA-COMP:10001"/>
        <dbReference type="ChEBI" id="CHEBI:15354"/>
        <dbReference type="ChEBI" id="CHEBI:15377"/>
        <dbReference type="ChEBI" id="CHEBI:15378"/>
        <dbReference type="ChEBI" id="CHEBI:15379"/>
        <dbReference type="ChEBI" id="CHEBI:15870"/>
        <dbReference type="ChEBI" id="CHEBI:33737"/>
        <dbReference type="ChEBI" id="CHEBI:33738"/>
        <dbReference type="EC" id="1.14.15.7"/>
    </reaction>
</comment>
<evidence type="ECO:0000313" key="17">
    <source>
        <dbReference type="Proteomes" id="UP001652660"/>
    </source>
</evidence>
<comment type="similarity">
    <text evidence="5">Belongs to the choline monooxygenase family.</text>
</comment>
<dbReference type="SUPFAM" id="SSF50022">
    <property type="entry name" value="ISP domain"/>
    <property type="match status" value="1"/>
</dbReference>
<keyword evidence="17" id="KW-1185">Reference proteome</keyword>
<dbReference type="GO" id="GO:0051537">
    <property type="term" value="F:2 iron, 2 sulfur cluster binding"/>
    <property type="evidence" value="ECO:0007669"/>
    <property type="project" value="UniProtKB-KW"/>
</dbReference>
<dbReference type="GeneID" id="113708603"/>
<dbReference type="SUPFAM" id="SSF55961">
    <property type="entry name" value="Bet v1-like"/>
    <property type="match status" value="1"/>
</dbReference>
<reference evidence="18" key="2">
    <citation type="submission" date="2025-08" db="UniProtKB">
        <authorList>
            <consortium name="RefSeq"/>
        </authorList>
    </citation>
    <scope>IDENTIFICATION</scope>
    <source>
        <tissue evidence="18">Leaves</tissue>
    </source>
</reference>
<dbReference type="PANTHER" id="PTHR43756">
    <property type="entry name" value="CHOLINE MONOOXYGENASE, CHLOROPLASTIC"/>
    <property type="match status" value="1"/>
</dbReference>
<keyword evidence="10" id="KW-0809">Transit peptide</keyword>
<dbReference type="PROSITE" id="PS51296">
    <property type="entry name" value="RIESKE"/>
    <property type="match status" value="1"/>
</dbReference>
<organism evidence="17 18">
    <name type="scientific">Coffea arabica</name>
    <name type="common">Arabian coffee</name>
    <dbReference type="NCBI Taxonomy" id="13443"/>
    <lineage>
        <taxon>Eukaryota</taxon>
        <taxon>Viridiplantae</taxon>
        <taxon>Streptophyta</taxon>
        <taxon>Embryophyta</taxon>
        <taxon>Tracheophyta</taxon>
        <taxon>Spermatophyta</taxon>
        <taxon>Magnoliopsida</taxon>
        <taxon>eudicotyledons</taxon>
        <taxon>Gunneridae</taxon>
        <taxon>Pentapetalae</taxon>
        <taxon>asterids</taxon>
        <taxon>lamiids</taxon>
        <taxon>Gentianales</taxon>
        <taxon>Rubiaceae</taxon>
        <taxon>Ixoroideae</taxon>
        <taxon>Gardenieae complex</taxon>
        <taxon>Bertiereae - Coffeeae clade</taxon>
        <taxon>Coffeeae</taxon>
        <taxon>Coffea</taxon>
    </lineage>
</organism>
<evidence type="ECO:0000256" key="3">
    <source>
        <dbReference type="ARBA" id="ARBA00004470"/>
    </source>
</evidence>
<dbReference type="PRINTS" id="PR00090">
    <property type="entry name" value="RNGDIOXGNASE"/>
</dbReference>
<evidence type="ECO:0000259" key="16">
    <source>
        <dbReference type="PROSITE" id="PS51296"/>
    </source>
</evidence>
<name>A0A6P6UAD9_COFAR</name>
<dbReference type="PANTHER" id="PTHR43756:SF5">
    <property type="entry name" value="CHOLINE MONOOXYGENASE, CHLOROPLASTIC"/>
    <property type="match status" value="1"/>
</dbReference>
<gene>
    <name evidence="18" type="primary">LOC113708603</name>
</gene>
<evidence type="ECO:0000256" key="15">
    <source>
        <dbReference type="ARBA" id="ARBA00049097"/>
    </source>
</evidence>
<keyword evidence="9" id="KW-0479">Metal-binding</keyword>
<evidence type="ECO:0000256" key="9">
    <source>
        <dbReference type="ARBA" id="ARBA00022723"/>
    </source>
</evidence>
<evidence type="ECO:0000256" key="2">
    <source>
        <dbReference type="ARBA" id="ARBA00002149"/>
    </source>
</evidence>
<dbReference type="GO" id="GO:0019133">
    <property type="term" value="F:choline monooxygenase activity"/>
    <property type="evidence" value="ECO:0007669"/>
    <property type="project" value="UniProtKB-EC"/>
</dbReference>
<evidence type="ECO:0000256" key="12">
    <source>
        <dbReference type="ARBA" id="ARBA00023004"/>
    </source>
</evidence>
<reference evidence="17" key="1">
    <citation type="journal article" date="2025" name="Foods">
        <title>Unveiling the Microbial Signatures of Arabica Coffee Cherries: Insights into Ripeness Specific Diversity, Functional Traits, and Implications for Quality and Safety.</title>
        <authorList>
            <consortium name="RefSeq"/>
            <person name="Tenea G.N."/>
            <person name="Cifuentes V."/>
            <person name="Reyes P."/>
            <person name="Cevallos-Vallejos M."/>
        </authorList>
    </citation>
    <scope>NUCLEOTIDE SEQUENCE [LARGE SCALE GENOMIC DNA]</scope>
</reference>
<evidence type="ECO:0000256" key="11">
    <source>
        <dbReference type="ARBA" id="ARBA00023002"/>
    </source>
</evidence>
<evidence type="ECO:0000256" key="8">
    <source>
        <dbReference type="ARBA" id="ARBA00022714"/>
    </source>
</evidence>
<keyword evidence="13" id="KW-0411">Iron-sulfur</keyword>
<dbReference type="InterPro" id="IPR036922">
    <property type="entry name" value="Rieske_2Fe-2S_sf"/>
</dbReference>
<dbReference type="GO" id="GO:0009570">
    <property type="term" value="C:chloroplast stroma"/>
    <property type="evidence" value="ECO:0007669"/>
    <property type="project" value="UniProtKB-SubCell"/>
</dbReference>
<evidence type="ECO:0000256" key="5">
    <source>
        <dbReference type="ARBA" id="ARBA00010848"/>
    </source>
</evidence>
<comment type="cofactor">
    <cofactor evidence="14">
        <name>[2Fe-2S] cluster</name>
        <dbReference type="ChEBI" id="CHEBI:190135"/>
    </cofactor>
</comment>
<keyword evidence="11" id="KW-0560">Oxidoreductase</keyword>
<evidence type="ECO:0000256" key="6">
    <source>
        <dbReference type="ARBA" id="ARBA00012763"/>
    </source>
</evidence>
<dbReference type="Pfam" id="PF00355">
    <property type="entry name" value="Rieske"/>
    <property type="match status" value="1"/>
</dbReference>
<dbReference type="Gene3D" id="2.102.10.10">
    <property type="entry name" value="Rieske [2Fe-2S] iron-sulphur domain"/>
    <property type="match status" value="1"/>
</dbReference>